<organism evidence="3">
    <name type="scientific">hydrothermal vent metagenome</name>
    <dbReference type="NCBI Taxonomy" id="652676"/>
    <lineage>
        <taxon>unclassified sequences</taxon>
        <taxon>metagenomes</taxon>
        <taxon>ecological metagenomes</taxon>
    </lineage>
</organism>
<dbReference type="InterPro" id="IPR043128">
    <property type="entry name" value="Rev_trsase/Diguanyl_cyclase"/>
</dbReference>
<dbReference type="Pfam" id="PF13188">
    <property type="entry name" value="PAS_8"/>
    <property type="match status" value="1"/>
</dbReference>
<dbReference type="Gene3D" id="3.30.450.20">
    <property type="entry name" value="PAS domain"/>
    <property type="match status" value="1"/>
</dbReference>
<dbReference type="InterPro" id="IPR029787">
    <property type="entry name" value="Nucleotide_cyclase"/>
</dbReference>
<dbReference type="SMART" id="SM00267">
    <property type="entry name" value="GGDEF"/>
    <property type="match status" value="1"/>
</dbReference>
<dbReference type="Pfam" id="PF00990">
    <property type="entry name" value="GGDEF"/>
    <property type="match status" value="1"/>
</dbReference>
<dbReference type="InterPro" id="IPR050469">
    <property type="entry name" value="Diguanylate_Cyclase"/>
</dbReference>
<dbReference type="InterPro" id="IPR000160">
    <property type="entry name" value="GGDEF_dom"/>
</dbReference>
<dbReference type="Gene3D" id="3.30.70.270">
    <property type="match status" value="1"/>
</dbReference>
<dbReference type="PROSITE" id="PS50112">
    <property type="entry name" value="PAS"/>
    <property type="match status" value="1"/>
</dbReference>
<dbReference type="FunFam" id="3.30.70.270:FF:000001">
    <property type="entry name" value="Diguanylate cyclase domain protein"/>
    <property type="match status" value="1"/>
</dbReference>
<dbReference type="PANTHER" id="PTHR45138:SF9">
    <property type="entry name" value="DIGUANYLATE CYCLASE DGCM-RELATED"/>
    <property type="match status" value="1"/>
</dbReference>
<feature type="domain" description="PAS" evidence="1">
    <location>
        <begin position="21"/>
        <end position="60"/>
    </location>
</feature>
<evidence type="ECO:0000259" key="2">
    <source>
        <dbReference type="PROSITE" id="PS50887"/>
    </source>
</evidence>
<proteinExistence type="predicted"/>
<evidence type="ECO:0000313" key="3">
    <source>
        <dbReference type="EMBL" id="VAX29004.1"/>
    </source>
</evidence>
<dbReference type="EMBL" id="UOGH01000104">
    <property type="protein sequence ID" value="VAX29004.1"/>
    <property type="molecule type" value="Genomic_DNA"/>
</dbReference>
<dbReference type="Gene3D" id="3.30.450.40">
    <property type="match status" value="1"/>
</dbReference>
<dbReference type="InterPro" id="IPR035965">
    <property type="entry name" value="PAS-like_dom_sf"/>
</dbReference>
<dbReference type="AlphaFoldDB" id="A0A3B1CYK3"/>
<dbReference type="InterPro" id="IPR029016">
    <property type="entry name" value="GAF-like_dom_sf"/>
</dbReference>
<reference evidence="3" key="1">
    <citation type="submission" date="2018-06" db="EMBL/GenBank/DDBJ databases">
        <authorList>
            <person name="Zhirakovskaya E."/>
        </authorList>
    </citation>
    <scope>NUCLEOTIDE SEQUENCE</scope>
</reference>
<accession>A0A3B1CYK3</accession>
<dbReference type="PANTHER" id="PTHR45138">
    <property type="entry name" value="REGULATORY COMPONENTS OF SENSORY TRANSDUCTION SYSTEM"/>
    <property type="match status" value="1"/>
</dbReference>
<dbReference type="NCBIfam" id="TIGR00254">
    <property type="entry name" value="GGDEF"/>
    <property type="match status" value="1"/>
</dbReference>
<protein>
    <submittedName>
        <fullName evidence="3">Uncharacterized protein</fullName>
    </submittedName>
</protein>
<dbReference type="SUPFAM" id="SSF55073">
    <property type="entry name" value="Nucleotide cyclase"/>
    <property type="match status" value="1"/>
</dbReference>
<dbReference type="InterPro" id="IPR000014">
    <property type="entry name" value="PAS"/>
</dbReference>
<name>A0A3B1CYK3_9ZZZZ</name>
<feature type="domain" description="GGDEF" evidence="2">
    <location>
        <begin position="318"/>
        <end position="452"/>
    </location>
</feature>
<dbReference type="GO" id="GO:0052621">
    <property type="term" value="F:diguanylate cyclase activity"/>
    <property type="evidence" value="ECO:0007669"/>
    <property type="project" value="TreeGrafter"/>
</dbReference>
<gene>
    <name evidence="3" type="ORF">MNBD_NITROSPIRAE02-1195</name>
</gene>
<sequence length="455" mass="51705">MTENIPLKKTDAFLCNFVMEPLLVINRAGKVIAFNKAFAEILGMEEASIKGRDFREINELSSFWPSVQHCLNTCEDIKDRLRIGESEYEVTIHPATSIDGQEILSLLFYDVSHYLTVEKELVKRNRELMVINTLSGAFISSYDIDRVFNDLLDKVLMITDFSVGWIMLTDNSNLILKSHAGVSLNFLKQLTEGKLDEFVWSILDAAEPLYIIEKDQMKNLYHLKKEGVVFLGAIPLKVSNSISGMLFLASRSERVFDFDLASMMALVGNQISLIVEKIRLFEETRRLSITDDLTGLYNVRFFYRSLESELARARRYQDVFCLVIFDIDDFKVINDTYGHQVGDDILREVSGIILHSARKTDIVARYGGEEFVIILPRTSKTEALLLADRIRERVEENVFNKNNDVRIHITVSGGISGFPEDGKTAKELLYTADMALYRAKGSGKKKVVCHSSETS</sequence>
<evidence type="ECO:0000259" key="1">
    <source>
        <dbReference type="PROSITE" id="PS50112"/>
    </source>
</evidence>
<dbReference type="SUPFAM" id="SSF55781">
    <property type="entry name" value="GAF domain-like"/>
    <property type="match status" value="1"/>
</dbReference>
<dbReference type="PROSITE" id="PS50887">
    <property type="entry name" value="GGDEF"/>
    <property type="match status" value="1"/>
</dbReference>
<dbReference type="SUPFAM" id="SSF55785">
    <property type="entry name" value="PYP-like sensor domain (PAS domain)"/>
    <property type="match status" value="1"/>
</dbReference>
<dbReference type="CDD" id="cd01949">
    <property type="entry name" value="GGDEF"/>
    <property type="match status" value="1"/>
</dbReference>